<dbReference type="Proteomes" id="UP000360750">
    <property type="component" value="Unassembled WGS sequence"/>
</dbReference>
<name>A0ABD7V3J8_9ACTN</name>
<accession>A0ABD7V3J8</accession>
<dbReference type="AlphaFoldDB" id="A0ABD7V3J8"/>
<proteinExistence type="predicted"/>
<evidence type="ECO:0000313" key="2">
    <source>
        <dbReference type="Proteomes" id="UP000360750"/>
    </source>
</evidence>
<protein>
    <submittedName>
        <fullName evidence="1">Uncharacterized protein</fullName>
    </submittedName>
</protein>
<comment type="caution">
    <text evidence="1">The sequence shown here is derived from an EMBL/GenBank/DDBJ whole genome shotgun (WGS) entry which is preliminary data.</text>
</comment>
<sequence length="134" mass="13485">MRRAANLARQKMNQTANIGDPGASVVKVPFTSDATHPAMAVSDTMIVAGGGLADITLAVGGSGSIFGGVRLTLKLNGIDVGSVVTANHSNARSVPVSGVTLADGDQLDVWAARVEIGYVSGAVREASVDVVPAT</sequence>
<evidence type="ECO:0000313" key="1">
    <source>
        <dbReference type="EMBL" id="VFA88821.1"/>
    </source>
</evidence>
<gene>
    <name evidence="1" type="ORF">NCTC8139_02377</name>
</gene>
<organism evidence="1 2">
    <name type="scientific">Gordonia paraffinivorans</name>
    <dbReference type="NCBI Taxonomy" id="175628"/>
    <lineage>
        <taxon>Bacteria</taxon>
        <taxon>Bacillati</taxon>
        <taxon>Actinomycetota</taxon>
        <taxon>Actinomycetes</taxon>
        <taxon>Mycobacteriales</taxon>
        <taxon>Gordoniaceae</taxon>
        <taxon>Gordonia</taxon>
    </lineage>
</organism>
<reference evidence="1 2" key="1">
    <citation type="submission" date="2019-02" db="EMBL/GenBank/DDBJ databases">
        <authorList>
            <consortium name="Pathogen Informatics"/>
        </authorList>
    </citation>
    <scope>NUCLEOTIDE SEQUENCE [LARGE SCALE GENOMIC DNA]</scope>
    <source>
        <strain evidence="1 2">3012STDY6756503</strain>
    </source>
</reference>
<dbReference type="EMBL" id="CAACYD010000006">
    <property type="protein sequence ID" value="VFA88821.1"/>
    <property type="molecule type" value="Genomic_DNA"/>
</dbReference>